<dbReference type="InterPro" id="IPR036770">
    <property type="entry name" value="Ankyrin_rpt-contain_sf"/>
</dbReference>
<dbReference type="GO" id="GO:0031297">
    <property type="term" value="P:replication fork processing"/>
    <property type="evidence" value="ECO:0007669"/>
    <property type="project" value="TreeGrafter"/>
</dbReference>
<feature type="region of interest" description="Disordered" evidence="7">
    <location>
        <begin position="468"/>
        <end position="540"/>
    </location>
</feature>
<dbReference type="Gene3D" id="3.10.20.90">
    <property type="entry name" value="Phosphatidylinositol 3-kinase Catalytic Subunit, Chain A, domain 1"/>
    <property type="match status" value="1"/>
</dbReference>
<feature type="compositionally biased region" description="Polar residues" evidence="7">
    <location>
        <begin position="800"/>
        <end position="809"/>
    </location>
</feature>
<dbReference type="InterPro" id="IPR011990">
    <property type="entry name" value="TPR-like_helical_dom_sf"/>
</dbReference>
<feature type="compositionally biased region" description="Polar residues" evidence="7">
    <location>
        <begin position="964"/>
        <end position="994"/>
    </location>
</feature>
<sequence>MNSRCKREIKVLETQKKRALQKEDLTEAAKICNVIGETLSSFGCFDEAIDAHKEEVHLSEAINDVIGVAVGNRKVGECLCELRQFDDAIKHQQKHLKLARSVDNVLEQQRALATLGRTYFVQAEDFDDDPGGTKQCLKKSEKAYFQSLELCNTLSTSLTPKEFLQMKSRLYLNLGLVYEWKQDYKEALKFVSKALLISKEQKLRENTYRCHYTLSGLYLNAKSYQKALQSAKSAVMIGKEMKSKQQELDAQMQLGVTLLRLGEFSSALQALKQVYKASANENPQSIELIIKNLKFAMKGVKLQTRLDCCTSEQERMTSYEHFGDLSYDVMCPEKAIEYYQKQLDVARELRIEDKLIAPIYISIAVTYSECKEYGKALEFYQRELKLRKNDLKEKSSTYCAIGKCLEDLERPYPEIKEIYMKAIECAQSSGHIKTILKAYKDWAEVVKVNEGPIMHENVLKKIATLRQEMETEGDDSQEAVSSPLDDDGSDDVHLTPDEVEMLESDDEGNDEEENHLSSTSSTKQRTSRESKKKVKKVNERGETPLHVAAINGNIARVEELLKLGADVKARDYCGWQPIHEASNHGFYDIVKLLLEYGSDVNDPGGAHCGGITPLHDASQNGHLKVVKLLLEYNADVYVKCKEGHTPLQLVQTAIRNDEEELTASDSQNSESLLALRRRVAVLLRDAMTKKKRKSLQRGTNKSVAENRNRLMFEDFPDSETMGDRAGFQENAVESTDDDDDLSPGIPFKKKKLNPEDDLLQRQLNQSTHEEKDSPESPQSPCIAKPFVPTDTDDLDMNVPRMSSTTNQPDSENDDDDDEIMQLFQQQECSEKLEDEDSNYESMAEDMSPPVVFVNDTTPDAIPSTSVASEDERPLEVGTSRTKNRPNAGRPNSRTQHKTSSAQRRLQTRINFSRSPSPATNMRSSSPSMFTEGDRRLQDFIIDDESSRKKGNGKQRQSRIDFTVNAPQGTSNSNTNHRPRNSTNTQNRRNLTTANKGPKSNHRQRHIDNYHPIEIQDENDANVDNRLNTNHIQSTAAASTQPITRPSGPIFRVKVRISNHCLLVPCQQADEKTIKWLIDQASERYYSLTGVATTISLQTQDGAHLNPSDVITNVIDNNEEICGLVLGLKFPPLVEQYTTKCKEKGIDQLDEITEVFSLEEELRSLSLNNMYISTSDIETVFPCISCNVHITAIDVSNSYIGDHNFSILADALCCLPNLTKVNFSSTGITSRSLKRFSQVVCSQPKDEYKLVMKDPPLNKLQYINFSHNTFIDEEVVSDSLLNILQACQTLDDLRMSHCSLTFKSFQRLLVTNTLKSDIHTLDLSYNNFITWNNAVKVVSIFASPALRFLDLSSVLSRQPQNPSLPMTQLTDLFELKNCKIESLTLDDLPSFSLPLETKTLCNLRRISMKRQNGSPLGLNQFLKQLLTVETLVSIDCSCSSSIDENVFKDFMKYLSLKNHIVEDLRFFGCNISSTLPSEIFDSLSHWKDCKLKLLDVSCNEITSNDKNKLLIVWRSIVRNWTGRVSGKNCVLSAS</sequence>
<feature type="domain" description="Par3/HAL N-terminal" evidence="8">
    <location>
        <begin position="1052"/>
        <end position="1120"/>
    </location>
</feature>
<evidence type="ECO:0000256" key="1">
    <source>
        <dbReference type="ARBA" id="ARBA00004123"/>
    </source>
</evidence>
<dbReference type="Pfam" id="PF13424">
    <property type="entry name" value="TPR_12"/>
    <property type="match status" value="1"/>
</dbReference>
<dbReference type="GO" id="GO:0043596">
    <property type="term" value="C:nuclear replication fork"/>
    <property type="evidence" value="ECO:0007669"/>
    <property type="project" value="TreeGrafter"/>
</dbReference>
<keyword evidence="6" id="KW-0802">TPR repeat</keyword>
<dbReference type="SMART" id="SM00248">
    <property type="entry name" value="ANK"/>
    <property type="match status" value="3"/>
</dbReference>
<evidence type="ECO:0000256" key="2">
    <source>
        <dbReference type="ARBA" id="ARBA00022614"/>
    </source>
</evidence>
<dbReference type="SUPFAM" id="SSF52047">
    <property type="entry name" value="RNI-like"/>
    <property type="match status" value="1"/>
</dbReference>
<evidence type="ECO:0000256" key="6">
    <source>
        <dbReference type="PROSITE-ProRule" id="PRU00339"/>
    </source>
</evidence>
<name>A0A7M5UV06_9CNID</name>
<dbReference type="InterPro" id="IPR021922">
    <property type="entry name" value="Par3/HAL_N"/>
</dbReference>
<dbReference type="PANTHER" id="PTHR46358">
    <property type="entry name" value="TONSOKU-LIKE PROTEIN"/>
    <property type="match status" value="1"/>
</dbReference>
<dbReference type="EnsemblMetazoa" id="CLYHEMT004595.1">
    <property type="protein sequence ID" value="CLYHEMP004595.1"/>
    <property type="gene ID" value="CLYHEMG004595"/>
</dbReference>
<dbReference type="Gene3D" id="1.25.40.20">
    <property type="entry name" value="Ankyrin repeat-containing domain"/>
    <property type="match status" value="1"/>
</dbReference>
<dbReference type="PROSITE" id="PS50005">
    <property type="entry name" value="TPR"/>
    <property type="match status" value="2"/>
</dbReference>
<feature type="repeat" description="ANK" evidence="5">
    <location>
        <begin position="540"/>
        <end position="572"/>
    </location>
</feature>
<evidence type="ECO:0000256" key="5">
    <source>
        <dbReference type="PROSITE-ProRule" id="PRU00023"/>
    </source>
</evidence>
<dbReference type="InterPro" id="IPR019734">
    <property type="entry name" value="TPR_rpt"/>
</dbReference>
<dbReference type="SMART" id="SM00028">
    <property type="entry name" value="TPR"/>
    <property type="match status" value="7"/>
</dbReference>
<feature type="repeat" description="ANK" evidence="5">
    <location>
        <begin position="609"/>
        <end position="641"/>
    </location>
</feature>
<proteinExistence type="predicted"/>
<dbReference type="Proteomes" id="UP000594262">
    <property type="component" value="Unplaced"/>
</dbReference>
<feature type="region of interest" description="Disordered" evidence="7">
    <location>
        <begin position="690"/>
        <end position="815"/>
    </location>
</feature>
<keyword evidence="5" id="KW-0040">ANK repeat</keyword>
<dbReference type="Pfam" id="PF13857">
    <property type="entry name" value="Ank_5"/>
    <property type="match status" value="1"/>
</dbReference>
<dbReference type="InterPro" id="IPR032675">
    <property type="entry name" value="LRR_dom_sf"/>
</dbReference>
<feature type="compositionally biased region" description="Polar residues" evidence="7">
    <location>
        <begin position="854"/>
        <end position="867"/>
    </location>
</feature>
<evidence type="ECO:0000259" key="8">
    <source>
        <dbReference type="Pfam" id="PF12053"/>
    </source>
</evidence>
<feature type="repeat" description="TPR" evidence="6">
    <location>
        <begin position="357"/>
        <end position="390"/>
    </location>
</feature>
<feature type="repeat" description="ANK" evidence="5">
    <location>
        <begin position="573"/>
        <end position="605"/>
    </location>
</feature>
<keyword evidence="4" id="KW-0539">Nucleus</keyword>
<protein>
    <recommendedName>
        <fullName evidence="8">Par3/HAL N-terminal domain-containing protein</fullName>
    </recommendedName>
</protein>
<dbReference type="PROSITE" id="PS50088">
    <property type="entry name" value="ANK_REPEAT"/>
    <property type="match status" value="3"/>
</dbReference>
<dbReference type="GO" id="GO:0000724">
    <property type="term" value="P:double-strand break repair via homologous recombination"/>
    <property type="evidence" value="ECO:0007669"/>
    <property type="project" value="TreeGrafter"/>
</dbReference>
<dbReference type="SUPFAM" id="SSF48403">
    <property type="entry name" value="Ankyrin repeat"/>
    <property type="match status" value="1"/>
</dbReference>
<dbReference type="PROSITE" id="PS50297">
    <property type="entry name" value="ANK_REP_REGION"/>
    <property type="match status" value="3"/>
</dbReference>
<keyword evidence="10" id="KW-1185">Reference proteome</keyword>
<feature type="repeat" description="TPR" evidence="6">
    <location>
        <begin position="168"/>
        <end position="201"/>
    </location>
</feature>
<evidence type="ECO:0000313" key="9">
    <source>
        <dbReference type="EnsemblMetazoa" id="CLYHEMP004595.1"/>
    </source>
</evidence>
<feature type="region of interest" description="Disordered" evidence="7">
    <location>
        <begin position="854"/>
        <end position="1003"/>
    </location>
</feature>
<feature type="compositionally biased region" description="Acidic residues" evidence="7">
    <location>
        <begin position="497"/>
        <end position="513"/>
    </location>
</feature>
<evidence type="ECO:0000256" key="7">
    <source>
        <dbReference type="SAM" id="MobiDB-lite"/>
    </source>
</evidence>
<dbReference type="Pfam" id="PF12053">
    <property type="entry name" value="Par3_HAL_N_term"/>
    <property type="match status" value="1"/>
</dbReference>
<dbReference type="SUPFAM" id="SSF48452">
    <property type="entry name" value="TPR-like"/>
    <property type="match status" value="3"/>
</dbReference>
<organism evidence="9 10">
    <name type="scientific">Clytia hemisphaerica</name>
    <dbReference type="NCBI Taxonomy" id="252671"/>
    <lineage>
        <taxon>Eukaryota</taxon>
        <taxon>Metazoa</taxon>
        <taxon>Cnidaria</taxon>
        <taxon>Hydrozoa</taxon>
        <taxon>Hydroidolina</taxon>
        <taxon>Leptothecata</taxon>
        <taxon>Obeliida</taxon>
        <taxon>Clytiidae</taxon>
        <taxon>Clytia</taxon>
    </lineage>
</organism>
<dbReference type="InterPro" id="IPR052311">
    <property type="entry name" value="MMS22L-TONSL_complex_comp"/>
</dbReference>
<dbReference type="PRINTS" id="PR01415">
    <property type="entry name" value="ANKYRIN"/>
</dbReference>
<dbReference type="InterPro" id="IPR002110">
    <property type="entry name" value="Ankyrin_rpt"/>
</dbReference>
<comment type="subcellular location">
    <subcellularLocation>
        <location evidence="1">Nucleus</location>
    </subcellularLocation>
</comment>
<dbReference type="Pfam" id="PF12796">
    <property type="entry name" value="Ank_2"/>
    <property type="match status" value="1"/>
</dbReference>
<dbReference type="OrthoDB" id="6022488at2759"/>
<keyword evidence="2" id="KW-0433">Leucine-rich repeat</keyword>
<dbReference type="PANTHER" id="PTHR46358:SF1">
    <property type="entry name" value="TONSOKU-LIKE PROTEIN"/>
    <property type="match status" value="1"/>
</dbReference>
<dbReference type="Gene3D" id="3.80.10.10">
    <property type="entry name" value="Ribonuclease Inhibitor"/>
    <property type="match status" value="1"/>
</dbReference>
<evidence type="ECO:0000313" key="10">
    <source>
        <dbReference type="Proteomes" id="UP000594262"/>
    </source>
</evidence>
<evidence type="ECO:0000256" key="4">
    <source>
        <dbReference type="ARBA" id="ARBA00023242"/>
    </source>
</evidence>
<keyword evidence="3" id="KW-0677">Repeat</keyword>
<feature type="compositionally biased region" description="Polar residues" evidence="7">
    <location>
        <begin position="889"/>
        <end position="928"/>
    </location>
</feature>
<evidence type="ECO:0000256" key="3">
    <source>
        <dbReference type="ARBA" id="ARBA00022737"/>
    </source>
</evidence>
<reference evidence="9" key="1">
    <citation type="submission" date="2021-01" db="UniProtKB">
        <authorList>
            <consortium name="EnsemblMetazoa"/>
        </authorList>
    </citation>
    <scope>IDENTIFICATION</scope>
</reference>
<dbReference type="Gene3D" id="1.25.40.10">
    <property type="entry name" value="Tetratricopeptide repeat domain"/>
    <property type="match status" value="2"/>
</dbReference>
<accession>A0A7M5UV06</accession>